<accession>A0A2T2ZXZ4</accession>
<organism evidence="1 2">
    <name type="scientific">Coniella lustricola</name>
    <dbReference type="NCBI Taxonomy" id="2025994"/>
    <lineage>
        <taxon>Eukaryota</taxon>
        <taxon>Fungi</taxon>
        <taxon>Dikarya</taxon>
        <taxon>Ascomycota</taxon>
        <taxon>Pezizomycotina</taxon>
        <taxon>Sordariomycetes</taxon>
        <taxon>Sordariomycetidae</taxon>
        <taxon>Diaporthales</taxon>
        <taxon>Schizoparmaceae</taxon>
        <taxon>Coniella</taxon>
    </lineage>
</organism>
<name>A0A2T2ZXZ4_9PEZI</name>
<proteinExistence type="predicted"/>
<dbReference type="AlphaFoldDB" id="A0A2T2ZXZ4"/>
<evidence type="ECO:0000313" key="1">
    <source>
        <dbReference type="EMBL" id="PSR79264.1"/>
    </source>
</evidence>
<sequence>MCLGLAVELGEISKAKAKASLASRVFPQDPLLSRWESLSWPVPSRNVKLSFNATARSLTLSGTRRGPLIEERISGILPRLSFWRPSLASTAVGKQKPSSVGGGNTGFGTGQTSVTREEAVMHSTALYRRVFPPCSITKVPQCSLPWKKVAGSKSETSLLCMAASGSLFRYRLFSRLKASFARICTYKTHTSMHVRIYREQPHRAANTLKGHDKAAAALRMAFPTAFSTSRREKTGGVHSTR</sequence>
<evidence type="ECO:0000313" key="2">
    <source>
        <dbReference type="Proteomes" id="UP000241462"/>
    </source>
</evidence>
<dbReference type="Proteomes" id="UP000241462">
    <property type="component" value="Unassembled WGS sequence"/>
</dbReference>
<gene>
    <name evidence="1" type="ORF">BD289DRAFT_442736</name>
</gene>
<dbReference type="InParanoid" id="A0A2T2ZXZ4"/>
<keyword evidence="2" id="KW-1185">Reference proteome</keyword>
<reference evidence="1 2" key="1">
    <citation type="journal article" date="2018" name="Mycol. Prog.">
        <title>Coniella lustricola, a new species from submerged detritus.</title>
        <authorList>
            <person name="Raudabaugh D.B."/>
            <person name="Iturriaga T."/>
            <person name="Carver A."/>
            <person name="Mondo S."/>
            <person name="Pangilinan J."/>
            <person name="Lipzen A."/>
            <person name="He G."/>
            <person name="Amirebrahimi M."/>
            <person name="Grigoriev I.V."/>
            <person name="Miller A.N."/>
        </authorList>
    </citation>
    <scope>NUCLEOTIDE SEQUENCE [LARGE SCALE GENOMIC DNA]</scope>
    <source>
        <strain evidence="1 2">B22-T-1</strain>
    </source>
</reference>
<protein>
    <submittedName>
        <fullName evidence="1">Uncharacterized protein</fullName>
    </submittedName>
</protein>
<dbReference type="EMBL" id="KZ678574">
    <property type="protein sequence ID" value="PSR79264.1"/>
    <property type="molecule type" value="Genomic_DNA"/>
</dbReference>